<dbReference type="Pfam" id="PF00486">
    <property type="entry name" value="Trans_reg_C"/>
    <property type="match status" value="1"/>
</dbReference>
<evidence type="ECO:0000256" key="1">
    <source>
        <dbReference type="ARBA" id="ARBA00005820"/>
    </source>
</evidence>
<evidence type="ECO:0000256" key="2">
    <source>
        <dbReference type="ARBA" id="ARBA00023012"/>
    </source>
</evidence>
<evidence type="ECO:0000259" key="7">
    <source>
        <dbReference type="PROSITE" id="PS51755"/>
    </source>
</evidence>
<dbReference type="InterPro" id="IPR011990">
    <property type="entry name" value="TPR-like_helical_dom_sf"/>
</dbReference>
<evidence type="ECO:0000313" key="8">
    <source>
        <dbReference type="EMBL" id="WUO47346.1"/>
    </source>
</evidence>
<sequence length="272" mass="30310">MNIELLGPLSAEMNEVSFVPNAGKPRQLLALLALNANQVLPVPTLMEEIWGEEMPRSALTTLQTYILQLRRLIGSALGSDPARGAKDVLVTRHGGYLLQVPRSAVDSYEYERLAAAGQQAFDKGDDAAASAALGQALALWRGPAMVDVRIGRILEFEVARLEESRLGVLERRIEVDLRLGRYDQLLPELTALIRRHPLNENLHAQCMTALYRSGRQWRALEIYQGLRGRLVEELGLEPSPQVRRLHQMILAADPALDEAAPHRRPVRERVVA</sequence>
<dbReference type="PANTHER" id="PTHR35807">
    <property type="entry name" value="TRANSCRIPTIONAL REGULATOR REDD-RELATED"/>
    <property type="match status" value="1"/>
</dbReference>
<dbReference type="CDD" id="cd15831">
    <property type="entry name" value="BTAD"/>
    <property type="match status" value="1"/>
</dbReference>
<evidence type="ECO:0000256" key="3">
    <source>
        <dbReference type="ARBA" id="ARBA00023015"/>
    </source>
</evidence>
<keyword evidence="9" id="KW-1185">Reference proteome</keyword>
<feature type="domain" description="OmpR/PhoB-type" evidence="7">
    <location>
        <begin position="1"/>
        <end position="100"/>
    </location>
</feature>
<accession>A0ABZ1RLR9</accession>
<dbReference type="InterPro" id="IPR001867">
    <property type="entry name" value="OmpR/PhoB-type_DNA-bd"/>
</dbReference>
<dbReference type="InterPro" id="IPR005158">
    <property type="entry name" value="BTAD"/>
</dbReference>
<evidence type="ECO:0000256" key="4">
    <source>
        <dbReference type="ARBA" id="ARBA00023125"/>
    </source>
</evidence>
<dbReference type="Gene3D" id="1.25.40.10">
    <property type="entry name" value="Tetratricopeptide repeat domain"/>
    <property type="match status" value="1"/>
</dbReference>
<keyword evidence="2" id="KW-0902">Two-component regulatory system</keyword>
<keyword evidence="3" id="KW-0805">Transcription regulation</keyword>
<dbReference type="PANTHER" id="PTHR35807:SF1">
    <property type="entry name" value="TRANSCRIPTIONAL REGULATOR REDD"/>
    <property type="match status" value="1"/>
</dbReference>
<dbReference type="RefSeq" id="WP_328776100.1">
    <property type="nucleotide sequence ID" value="NZ_CP108057.1"/>
</dbReference>
<dbReference type="SUPFAM" id="SSF46894">
    <property type="entry name" value="C-terminal effector domain of the bipartite response regulators"/>
    <property type="match status" value="1"/>
</dbReference>
<dbReference type="SMART" id="SM00862">
    <property type="entry name" value="Trans_reg_C"/>
    <property type="match status" value="1"/>
</dbReference>
<organism evidence="8 9">
    <name type="scientific">Streptomyces goshikiensis</name>
    <dbReference type="NCBI Taxonomy" id="1942"/>
    <lineage>
        <taxon>Bacteria</taxon>
        <taxon>Bacillati</taxon>
        <taxon>Actinomycetota</taxon>
        <taxon>Actinomycetes</taxon>
        <taxon>Kitasatosporales</taxon>
        <taxon>Streptomycetaceae</taxon>
        <taxon>Streptomyces</taxon>
    </lineage>
</organism>
<evidence type="ECO:0000256" key="6">
    <source>
        <dbReference type="PROSITE-ProRule" id="PRU01091"/>
    </source>
</evidence>
<dbReference type="InterPro" id="IPR051677">
    <property type="entry name" value="AfsR-DnrI-RedD_regulator"/>
</dbReference>
<evidence type="ECO:0000256" key="5">
    <source>
        <dbReference type="ARBA" id="ARBA00023163"/>
    </source>
</evidence>
<name>A0ABZ1RLR9_9ACTN</name>
<reference evidence="8" key="1">
    <citation type="submission" date="2022-10" db="EMBL/GenBank/DDBJ databases">
        <title>The complete genomes of actinobacterial strains from the NBC collection.</title>
        <authorList>
            <person name="Joergensen T.S."/>
            <person name="Alvarez Arevalo M."/>
            <person name="Sterndorff E.B."/>
            <person name="Faurdal D."/>
            <person name="Vuksanovic O."/>
            <person name="Mourched A.-S."/>
            <person name="Charusanti P."/>
            <person name="Shaw S."/>
            <person name="Blin K."/>
            <person name="Weber T."/>
        </authorList>
    </citation>
    <scope>NUCLEOTIDE SEQUENCE</scope>
    <source>
        <strain evidence="8">NBC_00283</strain>
    </source>
</reference>
<evidence type="ECO:0000313" key="9">
    <source>
        <dbReference type="Proteomes" id="UP001432075"/>
    </source>
</evidence>
<dbReference type="SUPFAM" id="SSF48452">
    <property type="entry name" value="TPR-like"/>
    <property type="match status" value="1"/>
</dbReference>
<feature type="DNA-binding region" description="OmpR/PhoB-type" evidence="6">
    <location>
        <begin position="1"/>
        <end position="100"/>
    </location>
</feature>
<dbReference type="PROSITE" id="PS51755">
    <property type="entry name" value="OMPR_PHOB"/>
    <property type="match status" value="1"/>
</dbReference>
<dbReference type="Pfam" id="PF03704">
    <property type="entry name" value="BTAD"/>
    <property type="match status" value="1"/>
</dbReference>
<dbReference type="SMART" id="SM01043">
    <property type="entry name" value="BTAD"/>
    <property type="match status" value="1"/>
</dbReference>
<proteinExistence type="inferred from homology"/>
<dbReference type="Gene3D" id="1.10.10.10">
    <property type="entry name" value="Winged helix-like DNA-binding domain superfamily/Winged helix DNA-binding domain"/>
    <property type="match status" value="1"/>
</dbReference>
<protein>
    <submittedName>
        <fullName evidence="8">AfsR/SARP family transcriptional regulator</fullName>
    </submittedName>
</protein>
<dbReference type="InterPro" id="IPR016032">
    <property type="entry name" value="Sig_transdc_resp-reg_C-effctor"/>
</dbReference>
<gene>
    <name evidence="8" type="ORF">OHU17_16615</name>
</gene>
<dbReference type="EMBL" id="CP108057">
    <property type="protein sequence ID" value="WUO47346.1"/>
    <property type="molecule type" value="Genomic_DNA"/>
</dbReference>
<dbReference type="Proteomes" id="UP001432075">
    <property type="component" value="Chromosome"/>
</dbReference>
<keyword evidence="5" id="KW-0804">Transcription</keyword>
<keyword evidence="4 6" id="KW-0238">DNA-binding</keyword>
<dbReference type="InterPro" id="IPR036388">
    <property type="entry name" value="WH-like_DNA-bd_sf"/>
</dbReference>
<comment type="similarity">
    <text evidence="1">Belongs to the AfsR/DnrI/RedD regulatory family.</text>
</comment>